<dbReference type="AlphaFoldDB" id="A0AAD9W154"/>
<evidence type="ECO:0000313" key="2">
    <source>
        <dbReference type="Proteomes" id="UP001265746"/>
    </source>
</evidence>
<dbReference type="Proteomes" id="UP001265746">
    <property type="component" value="Unassembled WGS sequence"/>
</dbReference>
<dbReference type="EMBL" id="JAUJFL010000006">
    <property type="protein sequence ID" value="KAK2601090.1"/>
    <property type="molecule type" value="Genomic_DNA"/>
</dbReference>
<protein>
    <submittedName>
        <fullName evidence="1">Uncharacterized protein</fullName>
    </submittedName>
</protein>
<accession>A0AAD9W154</accession>
<sequence length="264" mass="30499">MHFYCTVQDTDASTQTTRSNDEQLRWTARGVKGRLERPCMDICHTDYPSLICDRGKARGAWRRKRGRSWPDSSEKPEKLRTSQRYESDISLFKHHKREATGQQATLNSQYRGREQWHDNFEMGDTQLGHATRFRDPATPSKRYPTRPTILRLLWIIEKTREFWRSQLVTRVGGPSGRSYGIDFGASWIDLFRIRLIRDDHIPTSISNTGHFGRRGEGHSPPNDVAIDQQIAGASLSSCVRWQHYVLRSVLMGQFVVALGVMKTH</sequence>
<name>A0AAD9W154_PHOAM</name>
<keyword evidence="2" id="KW-1185">Reference proteome</keyword>
<evidence type="ECO:0000313" key="1">
    <source>
        <dbReference type="EMBL" id="KAK2601090.1"/>
    </source>
</evidence>
<comment type="caution">
    <text evidence="1">The sequence shown here is derived from an EMBL/GenBank/DDBJ whole genome shotgun (WGS) entry which is preliminary data.</text>
</comment>
<organism evidence="1 2">
    <name type="scientific">Phomopsis amygdali</name>
    <name type="common">Fusicoccum amygdali</name>
    <dbReference type="NCBI Taxonomy" id="1214568"/>
    <lineage>
        <taxon>Eukaryota</taxon>
        <taxon>Fungi</taxon>
        <taxon>Dikarya</taxon>
        <taxon>Ascomycota</taxon>
        <taxon>Pezizomycotina</taxon>
        <taxon>Sordariomycetes</taxon>
        <taxon>Sordariomycetidae</taxon>
        <taxon>Diaporthales</taxon>
        <taxon>Diaporthaceae</taxon>
        <taxon>Diaporthe</taxon>
    </lineage>
</organism>
<gene>
    <name evidence="1" type="ORF">N8I77_010562</name>
</gene>
<proteinExistence type="predicted"/>
<reference evidence="1" key="1">
    <citation type="submission" date="2023-06" db="EMBL/GenBank/DDBJ databases">
        <authorList>
            <person name="Noh H."/>
        </authorList>
    </citation>
    <scope>NUCLEOTIDE SEQUENCE</scope>
    <source>
        <strain evidence="1">DUCC20226</strain>
    </source>
</reference>